<evidence type="ECO:0000313" key="5">
    <source>
        <dbReference type="Proteomes" id="UP000236655"/>
    </source>
</evidence>
<gene>
    <name evidence="4" type="ORF">CUN60_01705</name>
</gene>
<comment type="subcellular location">
    <subcellularLocation>
        <location evidence="1">Cell outer membrane</location>
    </subcellularLocation>
</comment>
<evidence type="ECO:0000313" key="4">
    <source>
        <dbReference type="EMBL" id="AUR51072.1"/>
    </source>
</evidence>
<accession>A0A2I7N3Q0</accession>
<dbReference type="InterPro" id="IPR011250">
    <property type="entry name" value="OMP/PagP_B-barrel"/>
</dbReference>
<evidence type="ECO:0000256" key="2">
    <source>
        <dbReference type="SAM" id="SignalP"/>
    </source>
</evidence>
<proteinExistence type="predicted"/>
<dbReference type="EMBL" id="CP024847">
    <property type="protein sequence ID" value="AUR51072.1"/>
    <property type="molecule type" value="Genomic_DNA"/>
</dbReference>
<keyword evidence="5" id="KW-1185">Reference proteome</keyword>
<dbReference type="KEGG" id="nba:CUN60_01705"/>
<evidence type="ECO:0000259" key="3">
    <source>
        <dbReference type="Pfam" id="PF01389"/>
    </source>
</evidence>
<sequence>MKELNMKKILGLLLGLTAASAFADNGLYVGVGAGLGWNDIASPAMAFRLDGGYQITPGFAIEVGTTGITQSGGAINENVQMYDLSLKGILPLGDMFDLFGQVGGAYQTPGAMSYGSGNLTTNYPINNATSAGWQVLVGGGFDINLTKSVAFNVTDLYYFGSNNALGNSNALLAGMKFAF</sequence>
<dbReference type="AlphaFoldDB" id="A0A2I7N3Q0"/>
<dbReference type="SUPFAM" id="SSF56925">
    <property type="entry name" value="OMPA-like"/>
    <property type="match status" value="1"/>
</dbReference>
<organism evidence="4 5">
    <name type="scientific">Aquella oligotrophica</name>
    <dbReference type="NCBI Taxonomy" id="2067065"/>
    <lineage>
        <taxon>Bacteria</taxon>
        <taxon>Pseudomonadati</taxon>
        <taxon>Pseudomonadota</taxon>
        <taxon>Betaproteobacteria</taxon>
        <taxon>Neisseriales</taxon>
        <taxon>Neisseriaceae</taxon>
        <taxon>Aquella</taxon>
    </lineage>
</organism>
<name>A0A2I7N3Q0_9NEIS</name>
<reference evidence="5" key="1">
    <citation type="submission" date="2017-11" db="EMBL/GenBank/DDBJ databases">
        <authorList>
            <person name="Chan K.G."/>
            <person name="Lee L.S."/>
        </authorList>
    </citation>
    <scope>NUCLEOTIDE SEQUENCE [LARGE SCALE GENOMIC DNA]</scope>
    <source>
        <strain evidence="5">DSM 100970</strain>
    </source>
</reference>
<feature type="chain" id="PRO_5014473196" description="Outer membrane protein OmpA-like transmembrane domain-containing protein" evidence="2">
    <location>
        <begin position="24"/>
        <end position="179"/>
    </location>
</feature>
<evidence type="ECO:0000256" key="1">
    <source>
        <dbReference type="ARBA" id="ARBA00004442"/>
    </source>
</evidence>
<protein>
    <recommendedName>
        <fullName evidence="3">Outer membrane protein OmpA-like transmembrane domain-containing protein</fullName>
    </recommendedName>
</protein>
<feature type="signal peptide" evidence="2">
    <location>
        <begin position="1"/>
        <end position="23"/>
    </location>
</feature>
<dbReference type="GO" id="GO:0009279">
    <property type="term" value="C:cell outer membrane"/>
    <property type="evidence" value="ECO:0007669"/>
    <property type="project" value="UniProtKB-SubCell"/>
</dbReference>
<dbReference type="Gene3D" id="2.40.160.20">
    <property type="match status" value="1"/>
</dbReference>
<dbReference type="Proteomes" id="UP000236655">
    <property type="component" value="Chromosome"/>
</dbReference>
<keyword evidence="2" id="KW-0732">Signal</keyword>
<dbReference type="InterPro" id="IPR000498">
    <property type="entry name" value="OmpA-like_TM_dom"/>
</dbReference>
<feature type="domain" description="Outer membrane protein OmpA-like transmembrane" evidence="3">
    <location>
        <begin position="24"/>
        <end position="153"/>
    </location>
</feature>
<dbReference type="Pfam" id="PF01389">
    <property type="entry name" value="OmpA_membrane"/>
    <property type="match status" value="1"/>
</dbReference>